<proteinExistence type="predicted"/>
<name>A0A8J2YVV8_9PROT</name>
<sequence>MTDDVQVQFGANVDQLNAAMEKLVSTVRSAADGMQAAGATGAAALSNSLSALQSRITSVTQANTAATTAIQQQINALVGYGNEAKSAAASASVFEDSLGITAAKARALSDQLKKLNPDLDGTRNSAGGVAHGAAGITREFIVLGHEVVSGNFSRIPGSMMVLAERTGGLLTVISSLSATTLAGAAAMGAFAVALGVVEAHAISAAKAVEATRGAMMVVGTLGESSTSQIEGWIDRLRDHWNASRTEAQKSAEALGSLGGPAAQFAARIMDAAAAEATLKHTDLDKSVEALVKAFNGGADSAIRWAQQNHVVGESFQATGTETEKMNAVLEAMEKRFVSGGNAVADARKQMQLYQNVVAQMAESGATPESIGITMPSNKDLQADPSKGTQQNAAEDEQNAIIRKTNAAEEERAKILTNIWEVQQAIDRLDANPDAKAAAEAAQADRAFNTSITGIIQGTETGSQAAKKAASSIAVSYMESSAKMATKWIADRLAELATGKAVEVSKSAATAAGTAQREMTSRTEGSGQFSAISELLARWTGMETGKTAATEAGNTIRTASNLAADKVSAASTETTASSGIMQHAGSAAAAVYDDVSQIPYVGWILAPIAAGAAFTAVAAYSEFSSAEGGWGQVPADGMQTILHKNEMVLPAKFADPLRRNLLGGGMWGANTGQGGGGATSTSGGQRSSGGDIHLHYGPTISGSGQSVSSLKSMLQQSGQDLITWLRNEKRNGTFSV</sequence>
<comment type="caution">
    <text evidence="2">The sequence shown here is derived from an EMBL/GenBank/DDBJ whole genome shotgun (WGS) entry which is preliminary data.</text>
</comment>
<reference evidence="2" key="2">
    <citation type="submission" date="2020-09" db="EMBL/GenBank/DDBJ databases">
        <authorList>
            <person name="Sun Q."/>
            <person name="Zhou Y."/>
        </authorList>
    </citation>
    <scope>NUCLEOTIDE SEQUENCE</scope>
    <source>
        <strain evidence="2">CGMCC 1.15725</strain>
    </source>
</reference>
<evidence type="ECO:0008006" key="4">
    <source>
        <dbReference type="Google" id="ProtNLM"/>
    </source>
</evidence>
<evidence type="ECO:0000256" key="1">
    <source>
        <dbReference type="SAM" id="MobiDB-lite"/>
    </source>
</evidence>
<feature type="compositionally biased region" description="Low complexity" evidence="1">
    <location>
        <begin position="678"/>
        <end position="689"/>
    </location>
</feature>
<organism evidence="2 3">
    <name type="scientific">Aliidongia dinghuensis</name>
    <dbReference type="NCBI Taxonomy" id="1867774"/>
    <lineage>
        <taxon>Bacteria</taxon>
        <taxon>Pseudomonadati</taxon>
        <taxon>Pseudomonadota</taxon>
        <taxon>Alphaproteobacteria</taxon>
        <taxon>Rhodospirillales</taxon>
        <taxon>Dongiaceae</taxon>
        <taxon>Aliidongia</taxon>
    </lineage>
</organism>
<evidence type="ECO:0000313" key="2">
    <source>
        <dbReference type="EMBL" id="GGF29078.1"/>
    </source>
</evidence>
<gene>
    <name evidence="2" type="ORF">GCM10011611_38940</name>
</gene>
<accession>A0A8J2YVV8</accession>
<reference evidence="2" key="1">
    <citation type="journal article" date="2014" name="Int. J. Syst. Evol. Microbiol.">
        <title>Complete genome sequence of Corynebacterium casei LMG S-19264T (=DSM 44701T), isolated from a smear-ripened cheese.</title>
        <authorList>
            <consortium name="US DOE Joint Genome Institute (JGI-PGF)"/>
            <person name="Walter F."/>
            <person name="Albersmeier A."/>
            <person name="Kalinowski J."/>
            <person name="Ruckert C."/>
        </authorList>
    </citation>
    <scope>NUCLEOTIDE SEQUENCE</scope>
    <source>
        <strain evidence="2">CGMCC 1.15725</strain>
    </source>
</reference>
<dbReference type="Proteomes" id="UP000646365">
    <property type="component" value="Unassembled WGS sequence"/>
</dbReference>
<keyword evidence="3" id="KW-1185">Reference proteome</keyword>
<evidence type="ECO:0000313" key="3">
    <source>
        <dbReference type="Proteomes" id="UP000646365"/>
    </source>
</evidence>
<dbReference type="EMBL" id="BMJQ01000010">
    <property type="protein sequence ID" value="GGF29078.1"/>
    <property type="molecule type" value="Genomic_DNA"/>
</dbReference>
<feature type="region of interest" description="Disordered" evidence="1">
    <location>
        <begin position="372"/>
        <end position="397"/>
    </location>
</feature>
<protein>
    <recommendedName>
        <fullName evidence="4">Bacteriophage tail tape measure N-terminal domain-containing protein</fullName>
    </recommendedName>
</protein>
<dbReference type="AlphaFoldDB" id="A0A8J2YVV8"/>
<feature type="region of interest" description="Disordered" evidence="1">
    <location>
        <begin position="671"/>
        <end position="691"/>
    </location>
</feature>
<dbReference type="RefSeq" id="WP_189048817.1">
    <property type="nucleotide sequence ID" value="NZ_BMJQ01000010.1"/>
</dbReference>